<dbReference type="Pfam" id="PF02779">
    <property type="entry name" value="Transket_pyr"/>
    <property type="match status" value="1"/>
</dbReference>
<dbReference type="InterPro" id="IPR049557">
    <property type="entry name" value="Transketolase_CS"/>
</dbReference>
<feature type="binding site" evidence="10">
    <location>
        <position position="144"/>
    </location>
    <ligand>
        <name>Mg(2+)</name>
        <dbReference type="ChEBI" id="CHEBI:18420"/>
    </ligand>
</feature>
<comment type="function">
    <text evidence="10">Catalyzes the acyloin condensation reaction between C atoms 2 and 3 of pyruvate and glyceraldehyde 3-phosphate to yield 1-deoxy-D-xylulose-5-phosphate (DXP).</text>
</comment>
<evidence type="ECO:0000256" key="8">
    <source>
        <dbReference type="ARBA" id="ARBA00023052"/>
    </source>
</evidence>
<dbReference type="InterPro" id="IPR005475">
    <property type="entry name" value="Transketolase-like_Pyr-bd"/>
</dbReference>
<reference evidence="12 13" key="1">
    <citation type="journal article" date="2013" name="J. Mol. Microbiol. Biotechnol.">
        <title>Analysis of the Complete Genomes of Acholeplasma brassicae , A. palmae and A. laidlawii and Their Comparison to the Obligate Parasites from ' Candidatus Phytoplasma'.</title>
        <authorList>
            <person name="Kube M."/>
            <person name="Siewert C."/>
            <person name="Migdoll A.M."/>
            <person name="Duduk B."/>
            <person name="Holz S."/>
            <person name="Rabus R."/>
            <person name="Seemuller E."/>
            <person name="Mitrovic J."/>
            <person name="Muller I."/>
            <person name="Buttner C."/>
            <person name="Reinhardt R."/>
        </authorList>
    </citation>
    <scope>NUCLEOTIDE SEQUENCE [LARGE SCALE GENOMIC DNA]</scope>
    <source>
        <strain evidence="13">0502</strain>
    </source>
</reference>
<dbReference type="InterPro" id="IPR009014">
    <property type="entry name" value="Transketo_C/PFOR_II"/>
</dbReference>
<accession>U4KP90</accession>
<name>U4KP90_9MOLU</name>
<dbReference type="SUPFAM" id="SSF52922">
    <property type="entry name" value="TK C-terminal domain-like"/>
    <property type="match status" value="1"/>
</dbReference>
<evidence type="ECO:0000313" key="13">
    <source>
        <dbReference type="Proteomes" id="UP000032737"/>
    </source>
</evidence>
<evidence type="ECO:0000313" key="12">
    <source>
        <dbReference type="EMBL" id="CCV66141.1"/>
    </source>
</evidence>
<dbReference type="InterPro" id="IPR005477">
    <property type="entry name" value="Dxylulose-5-P_synthase"/>
</dbReference>
<keyword evidence="7 10" id="KW-0784">Thiamine biosynthesis</keyword>
<dbReference type="AlphaFoldDB" id="U4KP90"/>
<dbReference type="SUPFAM" id="SSF52518">
    <property type="entry name" value="Thiamin diphosphate-binding fold (THDP-binding)"/>
    <property type="match status" value="2"/>
</dbReference>
<dbReference type="HOGENOM" id="CLU_009227_1_4_14"/>
<dbReference type="PANTHER" id="PTHR43322:SF5">
    <property type="entry name" value="1-DEOXY-D-XYLULOSE-5-PHOSPHATE SYNTHASE, CHLOROPLASTIC"/>
    <property type="match status" value="1"/>
</dbReference>
<organism evidence="12 13">
    <name type="scientific">Acholeplasma brassicae</name>
    <dbReference type="NCBI Taxonomy" id="61635"/>
    <lineage>
        <taxon>Bacteria</taxon>
        <taxon>Bacillati</taxon>
        <taxon>Mycoplasmatota</taxon>
        <taxon>Mollicutes</taxon>
        <taxon>Acholeplasmatales</taxon>
        <taxon>Acholeplasmataceae</taxon>
        <taxon>Acholeplasma</taxon>
    </lineage>
</organism>
<dbReference type="GO" id="GO:0000287">
    <property type="term" value="F:magnesium ion binding"/>
    <property type="evidence" value="ECO:0007669"/>
    <property type="project" value="UniProtKB-UniRule"/>
</dbReference>
<feature type="binding site" evidence="10">
    <location>
        <position position="279"/>
    </location>
    <ligand>
        <name>thiamine diphosphate</name>
        <dbReference type="ChEBI" id="CHEBI:58937"/>
    </ligand>
</feature>
<dbReference type="EMBL" id="FO681348">
    <property type="protein sequence ID" value="CCV66141.1"/>
    <property type="molecule type" value="Genomic_DNA"/>
</dbReference>
<feature type="domain" description="Transketolase-like pyrimidine-binding" evidence="11">
    <location>
        <begin position="312"/>
        <end position="474"/>
    </location>
</feature>
<dbReference type="InterPro" id="IPR033248">
    <property type="entry name" value="Transketolase_C"/>
</dbReference>
<gene>
    <name evidence="10 12" type="primary">dxs</name>
    <name evidence="12" type="ORF">BN85311200</name>
</gene>
<dbReference type="HAMAP" id="MF_00315">
    <property type="entry name" value="DXP_synth"/>
    <property type="match status" value="1"/>
</dbReference>
<evidence type="ECO:0000256" key="4">
    <source>
        <dbReference type="ARBA" id="ARBA00022679"/>
    </source>
</evidence>
<comment type="catalytic activity">
    <reaction evidence="10">
        <text>D-glyceraldehyde 3-phosphate + pyruvate + H(+) = 1-deoxy-D-xylulose 5-phosphate + CO2</text>
        <dbReference type="Rhea" id="RHEA:12605"/>
        <dbReference type="ChEBI" id="CHEBI:15361"/>
        <dbReference type="ChEBI" id="CHEBI:15378"/>
        <dbReference type="ChEBI" id="CHEBI:16526"/>
        <dbReference type="ChEBI" id="CHEBI:57792"/>
        <dbReference type="ChEBI" id="CHEBI:59776"/>
        <dbReference type="EC" id="2.2.1.7"/>
    </reaction>
</comment>
<feature type="binding site" evidence="10">
    <location>
        <position position="72"/>
    </location>
    <ligand>
        <name>thiamine diphosphate</name>
        <dbReference type="ChEBI" id="CHEBI:58937"/>
    </ligand>
</feature>
<dbReference type="KEGG" id="abra:BN85311200"/>
<evidence type="ECO:0000256" key="9">
    <source>
        <dbReference type="ARBA" id="ARBA00023229"/>
    </source>
</evidence>
<comment type="subunit">
    <text evidence="3 10">Homodimer.</text>
</comment>
<keyword evidence="4 10" id="KW-0808">Transferase</keyword>
<evidence type="ECO:0000256" key="10">
    <source>
        <dbReference type="HAMAP-Rule" id="MF_00315"/>
    </source>
</evidence>
<comment type="cofactor">
    <cofactor evidence="10">
        <name>Mg(2+)</name>
        <dbReference type="ChEBI" id="CHEBI:18420"/>
    </cofactor>
    <text evidence="10">Binds 1 Mg(2+) ion per subunit.</text>
</comment>
<dbReference type="SMART" id="SM00861">
    <property type="entry name" value="Transket_pyr"/>
    <property type="match status" value="1"/>
</dbReference>
<keyword evidence="5 10" id="KW-0479">Metal-binding</keyword>
<dbReference type="EC" id="2.2.1.7" evidence="10"/>
<proteinExistence type="inferred from homology"/>
<evidence type="ECO:0000256" key="2">
    <source>
        <dbReference type="ARBA" id="ARBA00011081"/>
    </source>
</evidence>
<keyword evidence="8 10" id="KW-0786">Thiamine pyrophosphate</keyword>
<dbReference type="Proteomes" id="UP000032737">
    <property type="component" value="Chromosome"/>
</dbReference>
<dbReference type="GO" id="GO:0009228">
    <property type="term" value="P:thiamine biosynthetic process"/>
    <property type="evidence" value="ECO:0007669"/>
    <property type="project" value="UniProtKB-UniRule"/>
</dbReference>
<dbReference type="NCBIfam" id="TIGR00204">
    <property type="entry name" value="dxs"/>
    <property type="match status" value="1"/>
</dbReference>
<dbReference type="InterPro" id="IPR029061">
    <property type="entry name" value="THDP-binding"/>
</dbReference>
<evidence type="ECO:0000256" key="7">
    <source>
        <dbReference type="ARBA" id="ARBA00022977"/>
    </source>
</evidence>
<sequence length="617" mass="69165">MNLYDIKDPSFLKSLSTKELIELSKEIRAFLIENISKTGGHLASNLGVVELSIAMHYVFDSPIDQFIFDVGHQAYTHKILTGRAKEFPTLRKYKGLSGYISYKESIHDLWESGHAGSSISAMMGFLAANQFQEKKGEVISLVGDASITSGMSFEALNLLGSDASKKGIIILNDNNMSISKNVGSLSKILTTLRGNRFIYKTRKIFEKLLPGFVFKVYRRFKRMIKALFQSGNVFEELGFVYIGPINGNDLKTVIYALNQAKKMKKSVVIHAVTEKGKGYMAAEQDDFGDYHGVSAFDVATGKMIKENDQLKKSWSEVISTALYEYQSIKKTFVIMPAMIIGTKFQKFYDTFKDRMIDVGIAEEHAASMAAAMALKGVNVFLPLYSTFSQRAYDQLLNDVARADLNVVIAIDRAGFVGDDGSTHQGIFDVSMFYTMPNVVISMPFNAQEAFDLIAYGFSQPHPFVIRYPRGTTHFDTNQLPSFNQMNGQTWYDLQQGKNGFLIGYGENLNLLLEANDALGLDYTITNARFIKPIDSHYLDQIIKTNRPVFIYEDVESSGSLYAQVLRYLIENNYKGKIGSLTYTNKIISHGSISDNKKDAGVSYSDLIHRLKAFKNET</sequence>
<dbReference type="GO" id="GO:0008661">
    <property type="term" value="F:1-deoxy-D-xylulose-5-phosphate synthase activity"/>
    <property type="evidence" value="ECO:0007669"/>
    <property type="project" value="UniProtKB-UniRule"/>
</dbReference>
<dbReference type="Pfam" id="PF02780">
    <property type="entry name" value="Transketolase_C"/>
    <property type="match status" value="1"/>
</dbReference>
<dbReference type="STRING" id="61635.BN85311200"/>
<dbReference type="Gene3D" id="3.40.50.970">
    <property type="match status" value="2"/>
</dbReference>
<comment type="cofactor">
    <cofactor evidence="10">
        <name>thiamine diphosphate</name>
        <dbReference type="ChEBI" id="CHEBI:58937"/>
    </cofactor>
    <text evidence="10">Binds 1 thiamine pyrophosphate per subunit.</text>
</comment>
<protein>
    <recommendedName>
        <fullName evidence="10">1-deoxy-D-xylulose-5-phosphate synthase</fullName>
        <ecNumber evidence="10">2.2.1.7</ecNumber>
    </recommendedName>
    <alternativeName>
        <fullName evidence="10">1-deoxyxylulose-5-phosphate synthase</fullName>
        <shortName evidence="10">DXP synthase</shortName>
        <shortName evidence="10">DXPS</shortName>
    </alternativeName>
</protein>
<dbReference type="CDD" id="cd07033">
    <property type="entry name" value="TPP_PYR_DXS_TK_like"/>
    <property type="match status" value="1"/>
</dbReference>
<dbReference type="CDD" id="cd02007">
    <property type="entry name" value="TPP_DXS"/>
    <property type="match status" value="1"/>
</dbReference>
<evidence type="ECO:0000256" key="6">
    <source>
        <dbReference type="ARBA" id="ARBA00022842"/>
    </source>
</evidence>
<dbReference type="GO" id="GO:0016114">
    <property type="term" value="P:terpenoid biosynthetic process"/>
    <property type="evidence" value="ECO:0007669"/>
    <property type="project" value="UniProtKB-UniRule"/>
</dbReference>
<dbReference type="UniPathway" id="UPA00064">
    <property type="reaction ID" value="UER00091"/>
</dbReference>
<evidence type="ECO:0000256" key="5">
    <source>
        <dbReference type="ARBA" id="ARBA00022723"/>
    </source>
</evidence>
<evidence type="ECO:0000259" key="11">
    <source>
        <dbReference type="SMART" id="SM00861"/>
    </source>
</evidence>
<dbReference type="RefSeq" id="WP_030005001.1">
    <property type="nucleotide sequence ID" value="NC_022549.1"/>
</dbReference>
<keyword evidence="13" id="KW-1185">Reference proteome</keyword>
<feature type="binding site" evidence="10">
    <location>
        <begin position="113"/>
        <end position="115"/>
    </location>
    <ligand>
        <name>thiamine diphosphate</name>
        <dbReference type="ChEBI" id="CHEBI:58937"/>
    </ligand>
</feature>
<feature type="binding site" evidence="10">
    <location>
        <position position="174"/>
    </location>
    <ligand>
        <name>Mg(2+)</name>
        <dbReference type="ChEBI" id="CHEBI:18420"/>
    </ligand>
</feature>
<dbReference type="GO" id="GO:0019288">
    <property type="term" value="P:isopentenyl diphosphate biosynthetic process, methylerythritol 4-phosphate pathway"/>
    <property type="evidence" value="ECO:0007669"/>
    <property type="project" value="TreeGrafter"/>
</dbReference>
<dbReference type="NCBIfam" id="NF003933">
    <property type="entry name" value="PRK05444.2-2"/>
    <property type="match status" value="1"/>
</dbReference>
<dbReference type="GO" id="GO:0005829">
    <property type="term" value="C:cytosol"/>
    <property type="evidence" value="ECO:0007669"/>
    <property type="project" value="TreeGrafter"/>
</dbReference>
<dbReference type="PANTHER" id="PTHR43322">
    <property type="entry name" value="1-D-DEOXYXYLULOSE 5-PHOSPHATE SYNTHASE-RELATED"/>
    <property type="match status" value="1"/>
</dbReference>
<feature type="binding site" evidence="10">
    <location>
        <position position="174"/>
    </location>
    <ligand>
        <name>thiamine diphosphate</name>
        <dbReference type="ChEBI" id="CHEBI:58937"/>
    </ligand>
</feature>
<keyword evidence="6 10" id="KW-0460">Magnesium</keyword>
<evidence type="ECO:0000256" key="1">
    <source>
        <dbReference type="ARBA" id="ARBA00004980"/>
    </source>
</evidence>
<dbReference type="GO" id="GO:0030976">
    <property type="term" value="F:thiamine pyrophosphate binding"/>
    <property type="evidence" value="ECO:0007669"/>
    <property type="project" value="UniProtKB-UniRule"/>
</dbReference>
<feature type="binding site" evidence="10">
    <location>
        <begin position="145"/>
        <end position="146"/>
    </location>
    <ligand>
        <name>thiamine diphosphate</name>
        <dbReference type="ChEBI" id="CHEBI:58937"/>
    </ligand>
</feature>
<dbReference type="Pfam" id="PF13292">
    <property type="entry name" value="DXP_synthase_N"/>
    <property type="match status" value="1"/>
</dbReference>
<comment type="pathway">
    <text evidence="1 10">Metabolic intermediate biosynthesis; 1-deoxy-D-xylulose 5-phosphate biosynthesis; 1-deoxy-D-xylulose 5-phosphate from D-glyceraldehyde 3-phosphate and pyruvate: step 1/1.</text>
</comment>
<keyword evidence="9 10" id="KW-0414">Isoprene biosynthesis</keyword>
<dbReference type="Gene3D" id="3.40.50.920">
    <property type="match status" value="1"/>
</dbReference>
<comment type="similarity">
    <text evidence="2 10">Belongs to the transketolase family. DXPS subfamily.</text>
</comment>
<feature type="binding site" evidence="10">
    <location>
        <position position="362"/>
    </location>
    <ligand>
        <name>thiamine diphosphate</name>
        <dbReference type="ChEBI" id="CHEBI:58937"/>
    </ligand>
</feature>
<evidence type="ECO:0000256" key="3">
    <source>
        <dbReference type="ARBA" id="ARBA00011738"/>
    </source>
</evidence>
<dbReference type="PROSITE" id="PS00801">
    <property type="entry name" value="TRANSKETOLASE_1"/>
    <property type="match status" value="1"/>
</dbReference>
<dbReference type="OrthoDB" id="9803371at2"/>